<dbReference type="AlphaFoldDB" id="A0A433QV77"/>
<dbReference type="Proteomes" id="UP000274822">
    <property type="component" value="Unassembled WGS sequence"/>
</dbReference>
<dbReference type="Gene3D" id="3.40.50.300">
    <property type="entry name" value="P-loop containing nucleotide triphosphate hydrolases"/>
    <property type="match status" value="1"/>
</dbReference>
<dbReference type="InterPro" id="IPR024156">
    <property type="entry name" value="Small_GTPase_ARF"/>
</dbReference>
<dbReference type="PANTHER" id="PTHR11711">
    <property type="entry name" value="ADP RIBOSYLATION FACTOR-RELATED"/>
    <property type="match status" value="1"/>
</dbReference>
<evidence type="ECO:0000256" key="1">
    <source>
        <dbReference type="ARBA" id="ARBA00022741"/>
    </source>
</evidence>
<keyword evidence="4" id="KW-1185">Reference proteome</keyword>
<keyword evidence="1" id="KW-0547">Nucleotide-binding</keyword>
<reference evidence="3 4" key="1">
    <citation type="journal article" date="2018" name="New Phytol.">
        <title>Phylogenomics of Endogonaceae and evolution of mycorrhizas within Mucoromycota.</title>
        <authorList>
            <person name="Chang Y."/>
            <person name="Desiro A."/>
            <person name="Na H."/>
            <person name="Sandor L."/>
            <person name="Lipzen A."/>
            <person name="Clum A."/>
            <person name="Barry K."/>
            <person name="Grigoriev I.V."/>
            <person name="Martin F.M."/>
            <person name="Stajich J.E."/>
            <person name="Smith M.E."/>
            <person name="Bonito G."/>
            <person name="Spatafora J.W."/>
        </authorList>
    </citation>
    <scope>NUCLEOTIDE SEQUENCE [LARGE SCALE GENOMIC DNA]</scope>
    <source>
        <strain evidence="3 4">AD002</strain>
    </source>
</reference>
<evidence type="ECO:0000256" key="2">
    <source>
        <dbReference type="ARBA" id="ARBA00023134"/>
    </source>
</evidence>
<dbReference type="GO" id="GO:0003924">
    <property type="term" value="F:GTPase activity"/>
    <property type="evidence" value="ECO:0007669"/>
    <property type="project" value="InterPro"/>
</dbReference>
<protein>
    <submittedName>
        <fullName evidence="3">Uncharacterized protein</fullName>
    </submittedName>
</protein>
<dbReference type="InterPro" id="IPR027417">
    <property type="entry name" value="P-loop_NTPase"/>
</dbReference>
<comment type="caution">
    <text evidence="3">The sequence shown here is derived from an EMBL/GenBank/DDBJ whole genome shotgun (WGS) entry which is preliminary data.</text>
</comment>
<dbReference type="GO" id="GO:0005525">
    <property type="term" value="F:GTP binding"/>
    <property type="evidence" value="ECO:0007669"/>
    <property type="project" value="UniProtKB-KW"/>
</dbReference>
<accession>A0A433QV77</accession>
<organism evidence="3 4">
    <name type="scientific">Jimgerdemannia flammicorona</name>
    <dbReference type="NCBI Taxonomy" id="994334"/>
    <lineage>
        <taxon>Eukaryota</taxon>
        <taxon>Fungi</taxon>
        <taxon>Fungi incertae sedis</taxon>
        <taxon>Mucoromycota</taxon>
        <taxon>Mucoromycotina</taxon>
        <taxon>Endogonomycetes</taxon>
        <taxon>Endogonales</taxon>
        <taxon>Endogonaceae</taxon>
        <taxon>Jimgerdemannia</taxon>
    </lineage>
</organism>
<evidence type="ECO:0000313" key="3">
    <source>
        <dbReference type="EMBL" id="RUS33713.1"/>
    </source>
</evidence>
<sequence length="81" mass="9159">MSPAEVTEKMGLHRMRDRSWYVHPSCATTGDGLFEGLNWLSQNAKAKSRTASYRYARFQRPVSIPGAALKIPKLNFMVETV</sequence>
<evidence type="ECO:0000313" key="4">
    <source>
        <dbReference type="Proteomes" id="UP000274822"/>
    </source>
</evidence>
<dbReference type="SUPFAM" id="SSF52540">
    <property type="entry name" value="P-loop containing nucleoside triphosphate hydrolases"/>
    <property type="match status" value="1"/>
</dbReference>
<dbReference type="Pfam" id="PF00025">
    <property type="entry name" value="Arf"/>
    <property type="match status" value="1"/>
</dbReference>
<gene>
    <name evidence="3" type="ORF">BC938DRAFT_484265</name>
</gene>
<name>A0A433QV77_9FUNG</name>
<dbReference type="InterPro" id="IPR006689">
    <property type="entry name" value="Small_GTPase_ARF/SAR"/>
</dbReference>
<dbReference type="EMBL" id="RBNJ01000992">
    <property type="protein sequence ID" value="RUS33713.1"/>
    <property type="molecule type" value="Genomic_DNA"/>
</dbReference>
<keyword evidence="2" id="KW-0342">GTP-binding</keyword>
<proteinExistence type="predicted"/>